<reference evidence="1 2" key="1">
    <citation type="submission" date="2016-06" db="EMBL/GenBank/DDBJ databases">
        <title>Complete genome sequences of Bordetella bronchialis and Bordetella flabilis.</title>
        <authorList>
            <person name="LiPuma J.J."/>
            <person name="Spilker T."/>
        </authorList>
    </citation>
    <scope>NUCLEOTIDE SEQUENCE [LARGE SCALE GENOMIC DNA]</scope>
    <source>
        <strain evidence="1 2">AU10664</strain>
    </source>
</reference>
<proteinExistence type="predicted"/>
<dbReference type="AlphaFoldDB" id="A0A193GHC0"/>
<evidence type="ECO:0000313" key="2">
    <source>
        <dbReference type="Proteomes" id="UP000091926"/>
    </source>
</evidence>
<organism evidence="1 2">
    <name type="scientific">Bordetella flabilis</name>
    <dbReference type="NCBI Taxonomy" id="463014"/>
    <lineage>
        <taxon>Bacteria</taxon>
        <taxon>Pseudomonadati</taxon>
        <taxon>Pseudomonadota</taxon>
        <taxon>Betaproteobacteria</taxon>
        <taxon>Burkholderiales</taxon>
        <taxon>Alcaligenaceae</taxon>
        <taxon>Bordetella</taxon>
    </lineage>
</organism>
<dbReference type="KEGG" id="bfz:BAU07_18415"/>
<dbReference type="InterPro" id="IPR049457">
    <property type="entry name" value="Emfourin"/>
</dbReference>
<gene>
    <name evidence="1" type="ORF">BAU07_18415</name>
</gene>
<dbReference type="STRING" id="463014.BAU07_18415"/>
<name>A0A193GHC0_9BORD</name>
<dbReference type="RefSeq" id="WP_066660598.1">
    <property type="nucleotide sequence ID" value="NZ_CBCSCL010000035.1"/>
</dbReference>
<protein>
    <submittedName>
        <fullName evidence="1">Uncharacterized protein</fullName>
    </submittedName>
</protein>
<dbReference type="EMBL" id="CP016172">
    <property type="protein sequence ID" value="ANN78831.1"/>
    <property type="molecule type" value="Genomic_DNA"/>
</dbReference>
<accession>A0A193GHC0</accession>
<sequence length="104" mass="11544">MNALPAWDKAVDARVLRQGGVAAIPTLSRPRRIALRDCPVDRRVALCAILDEAANAAQPDCGAGDQRYFTVEIRYEDQDEPLRFDVPETCAPHTLVTLWREGTP</sequence>
<keyword evidence="2" id="KW-1185">Reference proteome</keyword>
<evidence type="ECO:0000313" key="1">
    <source>
        <dbReference type="EMBL" id="ANN78831.1"/>
    </source>
</evidence>
<dbReference type="Proteomes" id="UP000091926">
    <property type="component" value="Chromosome"/>
</dbReference>
<dbReference type="OrthoDB" id="8658956at2"/>
<dbReference type="Pfam" id="PF20242">
    <property type="entry name" value="Emfourin"/>
    <property type="match status" value="1"/>
</dbReference>